<dbReference type="EMBL" id="JBHTHZ010000001">
    <property type="protein sequence ID" value="MFD0792504.1"/>
    <property type="molecule type" value="Genomic_DNA"/>
</dbReference>
<sequence>MKFKTFGFICLAIIAISSCKKGVDGVTETQTTSVNYINTTGDTLNVYANGSRINITNSIYPLGSSGYLNTPIGEQNYQVKKYGNPNVLFSLQMPLKEDNVYSFYLTGNSPDNVFTDVDTLKGVDTLTLIRFVHTSPNAGNVDVWVGDTVKFNGMAYKSTSQFMHIRPGIKRIRIYKAGCTTQLLSDETRTLIINRAYTLFTKSGLSADGGTTSGTGLVINK</sequence>
<dbReference type="InterPro" id="IPR025510">
    <property type="entry name" value="DUF4397"/>
</dbReference>
<evidence type="ECO:0000313" key="4">
    <source>
        <dbReference type="Proteomes" id="UP001597010"/>
    </source>
</evidence>
<organism evidence="3 4">
    <name type="scientific">Mucilaginibacter litoreus</name>
    <dbReference type="NCBI Taxonomy" id="1048221"/>
    <lineage>
        <taxon>Bacteria</taxon>
        <taxon>Pseudomonadati</taxon>
        <taxon>Bacteroidota</taxon>
        <taxon>Sphingobacteriia</taxon>
        <taxon>Sphingobacteriales</taxon>
        <taxon>Sphingobacteriaceae</taxon>
        <taxon>Mucilaginibacter</taxon>
    </lineage>
</organism>
<dbReference type="RefSeq" id="WP_377111079.1">
    <property type="nucleotide sequence ID" value="NZ_JBHTHZ010000001.1"/>
</dbReference>
<dbReference type="Proteomes" id="UP001597010">
    <property type="component" value="Unassembled WGS sequence"/>
</dbReference>
<name>A0ABW3ANT8_9SPHI</name>
<reference evidence="3" key="3">
    <citation type="submission" date="2024-09" db="EMBL/GenBank/DDBJ databases">
        <authorList>
            <person name="Sun Q."/>
            <person name="Mori K."/>
        </authorList>
    </citation>
    <scope>NUCLEOTIDE SEQUENCE</scope>
    <source>
        <strain evidence="3">CCUG 61484</strain>
    </source>
</reference>
<evidence type="ECO:0000313" key="3">
    <source>
        <dbReference type="EMBL" id="MFD0792504.1"/>
    </source>
</evidence>
<dbReference type="EMBL" id="JBHTHZ010000001">
    <property type="protein sequence ID" value="MFD0792376.1"/>
    <property type="molecule type" value="Genomic_DNA"/>
</dbReference>
<comment type="caution">
    <text evidence="3">The sequence shown here is derived from an EMBL/GenBank/DDBJ whole genome shotgun (WGS) entry which is preliminary data.</text>
</comment>
<keyword evidence="4" id="KW-1185">Reference proteome</keyword>
<gene>
    <name evidence="2" type="ORF">ACFQZX_02035</name>
    <name evidence="3" type="ORF">ACFQZX_02680</name>
</gene>
<accession>A0ABW3ANT8</accession>
<dbReference type="PROSITE" id="PS51257">
    <property type="entry name" value="PROKAR_LIPOPROTEIN"/>
    <property type="match status" value="1"/>
</dbReference>
<evidence type="ECO:0000313" key="2">
    <source>
        <dbReference type="EMBL" id="MFD0792376.1"/>
    </source>
</evidence>
<protein>
    <submittedName>
        <fullName evidence="3">DUF4397 domain-containing protein</fullName>
    </submittedName>
</protein>
<feature type="domain" description="DUF4397" evidence="1">
    <location>
        <begin position="38"/>
        <end position="142"/>
    </location>
</feature>
<proteinExistence type="predicted"/>
<evidence type="ECO:0000259" key="1">
    <source>
        <dbReference type="Pfam" id="PF14344"/>
    </source>
</evidence>
<dbReference type="Pfam" id="PF14344">
    <property type="entry name" value="DUF4397"/>
    <property type="match status" value="1"/>
</dbReference>
<reference evidence="3" key="1">
    <citation type="journal article" date="2014" name="Int. J. Syst. Evol. Microbiol.">
        <title>Complete genome of a new Firmicutes species belonging to the dominant human colonic microbiota ('Ruminococcus bicirculans') reveals two chromosomes and a selective capacity to utilize plant glucans.</title>
        <authorList>
            <consortium name="NISC Comparative Sequencing Program"/>
            <person name="Wegmann U."/>
            <person name="Louis P."/>
            <person name="Goesmann A."/>
            <person name="Henrissat B."/>
            <person name="Duncan S.H."/>
            <person name="Flint H.J."/>
        </authorList>
    </citation>
    <scope>NUCLEOTIDE SEQUENCE</scope>
    <source>
        <strain evidence="3">CCUG 61484</strain>
    </source>
</reference>
<reference evidence="4" key="2">
    <citation type="journal article" date="2019" name="Int. J. Syst. Evol. Microbiol.">
        <title>The Global Catalogue of Microorganisms (GCM) 10K type strain sequencing project: providing services to taxonomists for standard genome sequencing and annotation.</title>
        <authorList>
            <consortium name="The Broad Institute Genomics Platform"/>
            <consortium name="The Broad Institute Genome Sequencing Center for Infectious Disease"/>
            <person name="Wu L."/>
            <person name="Ma J."/>
        </authorList>
    </citation>
    <scope>NUCLEOTIDE SEQUENCE [LARGE SCALE GENOMIC DNA]</scope>
    <source>
        <strain evidence="4">CCUG 61484</strain>
    </source>
</reference>